<keyword evidence="2" id="KW-1185">Reference proteome</keyword>
<sequence>MFVAMLNFQRINDYRPFKDLSLGVFERQKTWTVIDQIKPNPLRLNL</sequence>
<evidence type="ECO:0000313" key="2">
    <source>
        <dbReference type="Proteomes" id="UP000294299"/>
    </source>
</evidence>
<evidence type="ECO:0000313" key="1">
    <source>
        <dbReference type="EMBL" id="VFJ13662.1"/>
    </source>
</evidence>
<protein>
    <submittedName>
        <fullName evidence="1">Uncharacterized protein</fullName>
    </submittedName>
</protein>
<dbReference type="KEGG" id="nfn:NFRAN_1340"/>
<dbReference type="AlphaFoldDB" id="A0A484IA12"/>
<name>A0A484IA12_9ARCH</name>
<proteinExistence type="predicted"/>
<reference evidence="1 2" key="1">
    <citation type="submission" date="2019-02" db="EMBL/GenBank/DDBJ databases">
        <authorList>
            <person name="Lehtovirta-Morley E L."/>
        </authorList>
    </citation>
    <scope>NUCLEOTIDE SEQUENCE [LARGE SCALE GENOMIC DNA]</scope>
    <source>
        <strain evidence="1">NFRAN1</strain>
    </source>
</reference>
<dbReference type="EMBL" id="LR216287">
    <property type="protein sequence ID" value="VFJ13662.1"/>
    <property type="molecule type" value="Genomic_DNA"/>
</dbReference>
<organism evidence="1 2">
    <name type="scientific">Candidatus Nitrosocosmicus franklandianus</name>
    <dbReference type="NCBI Taxonomy" id="1798806"/>
    <lineage>
        <taxon>Archaea</taxon>
        <taxon>Nitrososphaerota</taxon>
        <taxon>Nitrososphaeria</taxon>
        <taxon>Nitrososphaerales</taxon>
        <taxon>Nitrososphaeraceae</taxon>
        <taxon>Candidatus Nitrosocosmicus</taxon>
    </lineage>
</organism>
<gene>
    <name evidence="1" type="ORF">NFRAN_1340</name>
</gene>
<accession>A0A484IA12</accession>
<dbReference type="Proteomes" id="UP000294299">
    <property type="component" value="Chromosome NFRAN"/>
</dbReference>